<dbReference type="PANTHER" id="PTHR21021">
    <property type="entry name" value="GAF/PUTATIVE CYTOSKELETAL PROTEIN"/>
    <property type="match status" value="1"/>
</dbReference>
<evidence type="ECO:0000313" key="4">
    <source>
        <dbReference type="Proteomes" id="UP000256970"/>
    </source>
</evidence>
<dbReference type="Pfam" id="PF04176">
    <property type="entry name" value="TIP41"/>
    <property type="match status" value="1"/>
</dbReference>
<dbReference type="GO" id="GO:0031929">
    <property type="term" value="P:TOR signaling"/>
    <property type="evidence" value="ECO:0007669"/>
    <property type="project" value="TreeGrafter"/>
</dbReference>
<sequence>MLEPASPAQLITSSSKRRSNWITSNSSSSSSSMEPLARASRVHEESYSVRGWSMAARTAPIIGSSLMDQYSEHLGGVLTLPEMCFGNSSLQLRHEASGVMLQFNALDALKQWKADGLPPLKVNLAREWQAARLQEIEKQQAVVLEYDWTYTTSYCGSLSFLPPHFGSSSSSSNSGTEPQQQQQHQQQQDAAAAPAATACSAPDASTSQQQQQQQQQLPQWQRSSSQIDRRMLMSKDEPILFYAEVPLYESELDDNGVCQLTVKVRVMPRCWLVLLRFWLRVDGCLVRLREVRHFCRLDVPQPVIIRETKHCEGSMQQLAAAGAPTSVAGYEDAEAAANVFSAIAPQCLTKFELHELLLPTQQQAGVGAAAAADADATLA</sequence>
<evidence type="ECO:0008006" key="5">
    <source>
        <dbReference type="Google" id="ProtNLM"/>
    </source>
</evidence>
<evidence type="ECO:0000313" key="3">
    <source>
        <dbReference type="EMBL" id="SZX65738.1"/>
    </source>
</evidence>
<dbReference type="Proteomes" id="UP000256970">
    <property type="component" value="Unassembled WGS sequence"/>
</dbReference>
<evidence type="ECO:0000256" key="2">
    <source>
        <dbReference type="SAM" id="MobiDB-lite"/>
    </source>
</evidence>
<dbReference type="GO" id="GO:0005829">
    <property type="term" value="C:cytosol"/>
    <property type="evidence" value="ECO:0007669"/>
    <property type="project" value="TreeGrafter"/>
</dbReference>
<reference evidence="3 4" key="1">
    <citation type="submission" date="2016-10" db="EMBL/GenBank/DDBJ databases">
        <authorList>
            <person name="Cai Z."/>
        </authorList>
    </citation>
    <scope>NUCLEOTIDE SEQUENCE [LARGE SCALE GENOMIC DNA]</scope>
</reference>
<evidence type="ECO:0000256" key="1">
    <source>
        <dbReference type="ARBA" id="ARBA00006658"/>
    </source>
</evidence>
<gene>
    <name evidence="3" type="ORF">BQ4739_LOCUS6206</name>
</gene>
<dbReference type="AlphaFoldDB" id="A0A383VJN1"/>
<dbReference type="InterPro" id="IPR007303">
    <property type="entry name" value="TIP41-like"/>
</dbReference>
<feature type="region of interest" description="Disordered" evidence="2">
    <location>
        <begin position="166"/>
        <end position="223"/>
    </location>
</feature>
<proteinExistence type="inferred from homology"/>
<accession>A0A383VJN1</accession>
<name>A0A383VJN1_TETOB</name>
<dbReference type="EMBL" id="FNXT01000662">
    <property type="protein sequence ID" value="SZX65738.1"/>
    <property type="molecule type" value="Genomic_DNA"/>
</dbReference>
<organism evidence="3 4">
    <name type="scientific">Tetradesmus obliquus</name>
    <name type="common">Green alga</name>
    <name type="synonym">Acutodesmus obliquus</name>
    <dbReference type="NCBI Taxonomy" id="3088"/>
    <lineage>
        <taxon>Eukaryota</taxon>
        <taxon>Viridiplantae</taxon>
        <taxon>Chlorophyta</taxon>
        <taxon>core chlorophytes</taxon>
        <taxon>Chlorophyceae</taxon>
        <taxon>CS clade</taxon>
        <taxon>Sphaeropleales</taxon>
        <taxon>Scenedesmaceae</taxon>
        <taxon>Tetradesmus</taxon>
    </lineage>
</organism>
<feature type="region of interest" description="Disordered" evidence="2">
    <location>
        <begin position="1"/>
        <end position="37"/>
    </location>
</feature>
<comment type="similarity">
    <text evidence="1">Belongs to the TIP41 family.</text>
</comment>
<dbReference type="InterPro" id="IPR051330">
    <property type="entry name" value="Phosphatase_reg/MetRdx"/>
</dbReference>
<protein>
    <recommendedName>
        <fullName evidence="5">TIP41-like protein</fullName>
    </recommendedName>
</protein>
<dbReference type="PANTHER" id="PTHR21021:SF16">
    <property type="entry name" value="TIP41-LIKE PROTEIN"/>
    <property type="match status" value="1"/>
</dbReference>
<dbReference type="STRING" id="3088.A0A383VJN1"/>
<keyword evidence="4" id="KW-1185">Reference proteome</keyword>